<keyword evidence="1" id="KW-0472">Membrane</keyword>
<dbReference type="STRING" id="1403537.Q428_09945"/>
<dbReference type="RefSeq" id="WP_169734718.1">
    <property type="nucleotide sequence ID" value="NZ_AZQP01000030.1"/>
</dbReference>
<accession>A0A017RUI5</accession>
<evidence type="ECO:0008006" key="4">
    <source>
        <dbReference type="Google" id="ProtNLM"/>
    </source>
</evidence>
<keyword evidence="1" id="KW-0812">Transmembrane</keyword>
<evidence type="ECO:0000256" key="1">
    <source>
        <dbReference type="SAM" id="Phobius"/>
    </source>
</evidence>
<feature type="transmembrane region" description="Helical" evidence="1">
    <location>
        <begin position="14"/>
        <end position="36"/>
    </location>
</feature>
<organism evidence="2 3">
    <name type="scientific">Fervidicella metallireducens AeB</name>
    <dbReference type="NCBI Taxonomy" id="1403537"/>
    <lineage>
        <taxon>Bacteria</taxon>
        <taxon>Bacillati</taxon>
        <taxon>Bacillota</taxon>
        <taxon>Clostridia</taxon>
        <taxon>Eubacteriales</taxon>
        <taxon>Clostridiaceae</taxon>
        <taxon>Fervidicella</taxon>
    </lineage>
</organism>
<protein>
    <recommendedName>
        <fullName evidence="4">Oxaloacetate decarboxylase</fullName>
    </recommendedName>
</protein>
<evidence type="ECO:0000313" key="3">
    <source>
        <dbReference type="Proteomes" id="UP000019681"/>
    </source>
</evidence>
<sequence>MASNLTNFYESLEIMLKGMGGIFIVILIFFVLIKVLERLFPVENK</sequence>
<comment type="caution">
    <text evidence="2">The sequence shown here is derived from an EMBL/GenBank/DDBJ whole genome shotgun (WGS) entry which is preliminary data.</text>
</comment>
<keyword evidence="1" id="KW-1133">Transmembrane helix</keyword>
<dbReference type="Proteomes" id="UP000019681">
    <property type="component" value="Unassembled WGS sequence"/>
</dbReference>
<evidence type="ECO:0000313" key="2">
    <source>
        <dbReference type="EMBL" id="EYE88049.1"/>
    </source>
</evidence>
<reference evidence="2 3" key="1">
    <citation type="journal article" date="2014" name="Genome Announc.">
        <title>Draft Genome Sequence of Fervidicella metallireducens Strain AeBT, an Iron-Reducing Thermoanaerobe from the Great Artesian Basin.</title>
        <authorList>
            <person name="Patel B.K."/>
        </authorList>
    </citation>
    <scope>NUCLEOTIDE SEQUENCE [LARGE SCALE GENOMIC DNA]</scope>
    <source>
        <strain evidence="2 3">AeB</strain>
    </source>
</reference>
<name>A0A017RUI5_9CLOT</name>
<proteinExistence type="predicted"/>
<keyword evidence="3" id="KW-1185">Reference proteome</keyword>
<gene>
    <name evidence="2" type="ORF">Q428_09945</name>
</gene>
<dbReference type="EMBL" id="AZQP01000030">
    <property type="protein sequence ID" value="EYE88049.1"/>
    <property type="molecule type" value="Genomic_DNA"/>
</dbReference>
<dbReference type="NCBIfam" id="NF040909">
    <property type="entry name" value="OadG_rel_small"/>
    <property type="match status" value="1"/>
</dbReference>
<dbReference type="AlphaFoldDB" id="A0A017RUI5"/>